<evidence type="ECO:0000256" key="2">
    <source>
        <dbReference type="ARBA" id="ARBA00022840"/>
    </source>
</evidence>
<dbReference type="SMART" id="SM00382">
    <property type="entry name" value="AAA"/>
    <property type="match status" value="1"/>
</dbReference>
<dbReference type="PANTHER" id="PTHR42759:SF5">
    <property type="entry name" value="METHANOL DEHYDROGENASE REGULATOR"/>
    <property type="match status" value="1"/>
</dbReference>
<dbReference type="GO" id="GO:0005524">
    <property type="term" value="F:ATP binding"/>
    <property type="evidence" value="ECO:0007669"/>
    <property type="project" value="UniProtKB-KW"/>
</dbReference>
<gene>
    <name evidence="5" type="ORF">KDA_23560</name>
</gene>
<dbReference type="SUPFAM" id="SSF52540">
    <property type="entry name" value="P-loop containing nucleoside triphosphate hydrolases"/>
    <property type="match status" value="1"/>
</dbReference>
<dbReference type="FunFam" id="3.40.50.300:FF:000640">
    <property type="entry name" value="MoxR family ATPase"/>
    <property type="match status" value="1"/>
</dbReference>
<dbReference type="AlphaFoldDB" id="A0A402B6A1"/>
<dbReference type="GO" id="GO:0016887">
    <property type="term" value="F:ATP hydrolysis activity"/>
    <property type="evidence" value="ECO:0007669"/>
    <property type="project" value="InterPro"/>
</dbReference>
<dbReference type="InterPro" id="IPR011703">
    <property type="entry name" value="ATPase_AAA-3"/>
</dbReference>
<keyword evidence="6" id="KW-1185">Reference proteome</keyword>
<protein>
    <submittedName>
        <fullName evidence="5">ATPase</fullName>
    </submittedName>
</protein>
<dbReference type="OrthoDB" id="146105at2"/>
<dbReference type="Gene3D" id="3.40.50.300">
    <property type="entry name" value="P-loop containing nucleotide triphosphate hydrolases"/>
    <property type="match status" value="1"/>
</dbReference>
<dbReference type="Proteomes" id="UP000287171">
    <property type="component" value="Unassembled WGS sequence"/>
</dbReference>
<dbReference type="InterPro" id="IPR027417">
    <property type="entry name" value="P-loop_NTPase"/>
</dbReference>
<evidence type="ECO:0000259" key="4">
    <source>
        <dbReference type="SMART" id="SM00382"/>
    </source>
</evidence>
<dbReference type="InterPro" id="IPR050764">
    <property type="entry name" value="CbbQ/NirQ/NorQ/GpvN"/>
</dbReference>
<evidence type="ECO:0000256" key="3">
    <source>
        <dbReference type="ARBA" id="ARBA00061607"/>
    </source>
</evidence>
<accession>A0A402B6A1</accession>
<dbReference type="InterPro" id="IPR003593">
    <property type="entry name" value="AAA+_ATPase"/>
</dbReference>
<evidence type="ECO:0000256" key="1">
    <source>
        <dbReference type="ARBA" id="ARBA00022741"/>
    </source>
</evidence>
<sequence length="330" mass="37103">MENDAMVPALSAVQQYTEQIRANVARVIIGKLDVIDLLLVALLSDGHVLLEDVPGMGKTVLAKALARSLGATFQRVQGTPDLLPTDIIGVSYYDQKQNDFVFRNGPLFAQILLVDEINRTTPRTQSALLEAMAERQVTVERESRQLPRPFLVMATQNPVELEGTFPLPEAQLDRFLLKVQMGYPEEADEQEILHRFKQAEPLDTLEPVVSASDFIGLQRAIRTVQWQPEVERYLLKIVRATRQHDTIQMGVSPRGTLALYRACEAYAAIQGRDFVQPDDIKYLAPFVLAHRILTTNRNRMRGRRSNEIITEIVQGIEVPVETIASPPVAR</sequence>
<evidence type="ECO:0000313" key="6">
    <source>
        <dbReference type="Proteomes" id="UP000287171"/>
    </source>
</evidence>
<dbReference type="InterPro" id="IPR041628">
    <property type="entry name" value="ChlI/MoxR_AAA_lid"/>
</dbReference>
<comment type="similarity">
    <text evidence="3">Belongs to the MoxR family.</text>
</comment>
<evidence type="ECO:0000313" key="5">
    <source>
        <dbReference type="EMBL" id="GCE26872.1"/>
    </source>
</evidence>
<proteinExistence type="inferred from homology"/>
<comment type="caution">
    <text evidence="5">The sequence shown here is derived from an EMBL/GenBank/DDBJ whole genome shotgun (WGS) entry which is preliminary data.</text>
</comment>
<organism evidence="5 6">
    <name type="scientific">Dictyobacter alpinus</name>
    <dbReference type="NCBI Taxonomy" id="2014873"/>
    <lineage>
        <taxon>Bacteria</taxon>
        <taxon>Bacillati</taxon>
        <taxon>Chloroflexota</taxon>
        <taxon>Ktedonobacteria</taxon>
        <taxon>Ktedonobacterales</taxon>
        <taxon>Dictyobacteraceae</taxon>
        <taxon>Dictyobacter</taxon>
    </lineage>
</organism>
<dbReference type="CDD" id="cd00009">
    <property type="entry name" value="AAA"/>
    <property type="match status" value="1"/>
</dbReference>
<dbReference type="Pfam" id="PF07726">
    <property type="entry name" value="AAA_3"/>
    <property type="match status" value="1"/>
</dbReference>
<dbReference type="Gene3D" id="1.10.8.80">
    <property type="entry name" value="Magnesium chelatase subunit I, C-Terminal domain"/>
    <property type="match status" value="1"/>
</dbReference>
<dbReference type="Pfam" id="PF17863">
    <property type="entry name" value="AAA_lid_2"/>
    <property type="match status" value="1"/>
</dbReference>
<dbReference type="PANTHER" id="PTHR42759">
    <property type="entry name" value="MOXR FAMILY PROTEIN"/>
    <property type="match status" value="1"/>
</dbReference>
<feature type="domain" description="AAA+ ATPase" evidence="4">
    <location>
        <begin position="44"/>
        <end position="185"/>
    </location>
</feature>
<dbReference type="PIRSF" id="PIRSF002849">
    <property type="entry name" value="AAA_ATPase_chaperone_MoxR_prd"/>
    <property type="match status" value="1"/>
</dbReference>
<dbReference type="RefSeq" id="WP_126627282.1">
    <property type="nucleotide sequence ID" value="NZ_BIFT01000001.1"/>
</dbReference>
<dbReference type="EMBL" id="BIFT01000001">
    <property type="protein sequence ID" value="GCE26872.1"/>
    <property type="molecule type" value="Genomic_DNA"/>
</dbReference>
<keyword evidence="2" id="KW-0067">ATP-binding</keyword>
<name>A0A402B6A1_9CHLR</name>
<keyword evidence="1" id="KW-0547">Nucleotide-binding</keyword>
<reference evidence="6" key="1">
    <citation type="submission" date="2018-12" db="EMBL/GenBank/DDBJ databases">
        <title>Tengunoibacter tsumagoiensis gen. nov., sp. nov., Dictyobacter kobayashii sp. nov., D. alpinus sp. nov., and D. joshuensis sp. nov. and description of Dictyobacteraceae fam. nov. within the order Ktedonobacterales isolated from Tengu-no-mugimeshi.</title>
        <authorList>
            <person name="Wang C.M."/>
            <person name="Zheng Y."/>
            <person name="Sakai Y."/>
            <person name="Toyoda A."/>
            <person name="Minakuchi Y."/>
            <person name="Abe K."/>
            <person name="Yokota A."/>
            <person name="Yabe S."/>
        </authorList>
    </citation>
    <scope>NUCLEOTIDE SEQUENCE [LARGE SCALE GENOMIC DNA]</scope>
    <source>
        <strain evidence="6">Uno16</strain>
    </source>
</reference>